<evidence type="ECO:0000256" key="2">
    <source>
        <dbReference type="SAM" id="MobiDB-lite"/>
    </source>
</evidence>
<keyword evidence="4" id="KW-0378">Hydrolase</keyword>
<dbReference type="CDD" id="cd06462">
    <property type="entry name" value="Peptidase_S24_S26"/>
    <property type="match status" value="1"/>
</dbReference>
<name>A0ABT1ELA7_9FIRM</name>
<dbReference type="EC" id="3.4.21.89" evidence="1"/>
<protein>
    <recommendedName>
        <fullName evidence="1">Signal peptidase I</fullName>
        <ecNumber evidence="1">3.4.21.89</ecNumber>
    </recommendedName>
</protein>
<evidence type="ECO:0000313" key="4">
    <source>
        <dbReference type="EMBL" id="MCP1111489.1"/>
    </source>
</evidence>
<evidence type="ECO:0000256" key="3">
    <source>
        <dbReference type="SAM" id="Phobius"/>
    </source>
</evidence>
<sequence length="294" mass="32970">MAKSLEEIEASFRAQYPKTEKEVSSVEKEAKETKDEKDEKDEKASPAPAIEVKEGSLSEAPIKAEEKEDKEKEDKEKLSRASLVSDIIFYFAMVAMVICAVLFSRGAMGTQTFGGYQFREVLSTSMESVYPRGSLLLIKQVSVNDLVVGDDITFGRDSTNIITHRIVEIEENYEGSGKRAFVTKGTENANKDTGVVLADNVIGKVVKGIPKLGSWLSWLGGNLWAILAVFLSLVVFSFFLKLFVKLRKKSTNEEAEEIPEFKEADDPHKKPIRESVKKIIEKLKAFKERYTKPE</sequence>
<dbReference type="Proteomes" id="UP001523565">
    <property type="component" value="Unassembled WGS sequence"/>
</dbReference>
<accession>A0ABT1ELA7</accession>
<feature type="region of interest" description="Disordered" evidence="2">
    <location>
        <begin position="16"/>
        <end position="76"/>
    </location>
</feature>
<keyword evidence="3" id="KW-0812">Transmembrane</keyword>
<comment type="caution">
    <text evidence="4">The sequence shown here is derived from an EMBL/GenBank/DDBJ whole genome shotgun (WGS) entry which is preliminary data.</text>
</comment>
<dbReference type="PANTHER" id="PTHR10806">
    <property type="entry name" value="SIGNAL PEPTIDASE COMPLEX CATALYTIC SUBUNIT SEC11"/>
    <property type="match status" value="1"/>
</dbReference>
<proteinExistence type="predicted"/>
<feature type="transmembrane region" description="Helical" evidence="3">
    <location>
        <begin position="223"/>
        <end position="244"/>
    </location>
</feature>
<evidence type="ECO:0000256" key="1">
    <source>
        <dbReference type="NCBIfam" id="TIGR02228"/>
    </source>
</evidence>
<keyword evidence="3" id="KW-1133">Transmembrane helix</keyword>
<gene>
    <name evidence="4" type="ORF">NK118_14640</name>
</gene>
<dbReference type="EMBL" id="JAMZFV010000039">
    <property type="protein sequence ID" value="MCP1111489.1"/>
    <property type="molecule type" value="Genomic_DNA"/>
</dbReference>
<dbReference type="PANTHER" id="PTHR10806:SF6">
    <property type="entry name" value="SIGNAL PEPTIDASE COMPLEX CATALYTIC SUBUNIT SEC11"/>
    <property type="match status" value="1"/>
</dbReference>
<feature type="compositionally biased region" description="Basic and acidic residues" evidence="2">
    <location>
        <begin position="18"/>
        <end position="44"/>
    </location>
</feature>
<evidence type="ECO:0000313" key="5">
    <source>
        <dbReference type="Proteomes" id="UP001523565"/>
    </source>
</evidence>
<feature type="compositionally biased region" description="Basic and acidic residues" evidence="2">
    <location>
        <begin position="51"/>
        <end position="76"/>
    </location>
</feature>
<keyword evidence="3" id="KW-0472">Membrane</keyword>
<organism evidence="4 5">
    <name type="scientific">Ohessyouella blattaphilus</name>
    <dbReference type="NCBI Taxonomy" id="2949333"/>
    <lineage>
        <taxon>Bacteria</taxon>
        <taxon>Bacillati</taxon>
        <taxon>Bacillota</taxon>
        <taxon>Clostridia</taxon>
        <taxon>Lachnospirales</taxon>
        <taxon>Lachnospiraceae</taxon>
        <taxon>Ohessyouella</taxon>
    </lineage>
</organism>
<reference evidence="4 5" key="1">
    <citation type="journal article" date="2022" name="Genome Biol. Evol.">
        <title>Host diet, physiology and behaviors set the stage for Lachnospiraceae cladogenesis.</title>
        <authorList>
            <person name="Vera-Ponce De Leon A."/>
            <person name="Schneider M."/>
            <person name="Jahnes B.C."/>
            <person name="Sadowski V."/>
            <person name="Camuy-Velez L.A."/>
            <person name="Duan J."/>
            <person name="Sabree Z.L."/>
        </authorList>
    </citation>
    <scope>NUCLEOTIDE SEQUENCE [LARGE SCALE GENOMIC DNA]</scope>
    <source>
        <strain evidence="4 5">PAL227</strain>
    </source>
</reference>
<dbReference type="NCBIfam" id="TIGR02228">
    <property type="entry name" value="sigpep_I_arch"/>
    <property type="match status" value="1"/>
</dbReference>
<dbReference type="GO" id="GO:0009003">
    <property type="term" value="F:signal peptidase activity"/>
    <property type="evidence" value="ECO:0007669"/>
    <property type="project" value="UniProtKB-EC"/>
</dbReference>
<feature type="transmembrane region" description="Helical" evidence="3">
    <location>
        <begin position="87"/>
        <end position="108"/>
    </location>
</feature>
<dbReference type="RefSeq" id="WP_262070348.1">
    <property type="nucleotide sequence ID" value="NZ_JAMXOC010000039.1"/>
</dbReference>
<keyword evidence="5" id="KW-1185">Reference proteome</keyword>
<dbReference type="InterPro" id="IPR001733">
    <property type="entry name" value="Peptidase_S26B"/>
</dbReference>